<evidence type="ECO:0000313" key="2">
    <source>
        <dbReference type="EMBL" id="GBN45532.1"/>
    </source>
</evidence>
<accession>A0A4Y2P390</accession>
<evidence type="ECO:0000256" key="1">
    <source>
        <dbReference type="SAM" id="Phobius"/>
    </source>
</evidence>
<keyword evidence="1" id="KW-1133">Transmembrane helix</keyword>
<sequence length="104" mass="11600">MNTGPSHSLRGTSPKHKSWETVEHNFILSDLIKARKFRFVFLLPLAALAFFLGNLFIFQGDCVEESPSLLSGGDFVLLEVVKEQKQNIPLIGIITVKDTLPSPF</sequence>
<dbReference type="EMBL" id="BGPR01010318">
    <property type="protein sequence ID" value="GBN45532.1"/>
    <property type="molecule type" value="Genomic_DNA"/>
</dbReference>
<comment type="caution">
    <text evidence="2">The sequence shown here is derived from an EMBL/GenBank/DDBJ whole genome shotgun (WGS) entry which is preliminary data.</text>
</comment>
<gene>
    <name evidence="2" type="ORF">AVEN_226236_1</name>
</gene>
<feature type="transmembrane region" description="Helical" evidence="1">
    <location>
        <begin position="39"/>
        <end position="58"/>
    </location>
</feature>
<dbReference type="Proteomes" id="UP000499080">
    <property type="component" value="Unassembled WGS sequence"/>
</dbReference>
<dbReference type="AlphaFoldDB" id="A0A4Y2P390"/>
<keyword evidence="3" id="KW-1185">Reference proteome</keyword>
<organism evidence="2 3">
    <name type="scientific">Araneus ventricosus</name>
    <name type="common">Orbweaver spider</name>
    <name type="synonym">Epeira ventricosa</name>
    <dbReference type="NCBI Taxonomy" id="182803"/>
    <lineage>
        <taxon>Eukaryota</taxon>
        <taxon>Metazoa</taxon>
        <taxon>Ecdysozoa</taxon>
        <taxon>Arthropoda</taxon>
        <taxon>Chelicerata</taxon>
        <taxon>Arachnida</taxon>
        <taxon>Araneae</taxon>
        <taxon>Araneomorphae</taxon>
        <taxon>Entelegynae</taxon>
        <taxon>Araneoidea</taxon>
        <taxon>Araneidae</taxon>
        <taxon>Araneus</taxon>
    </lineage>
</organism>
<keyword evidence="1" id="KW-0812">Transmembrane</keyword>
<name>A0A4Y2P390_ARAVE</name>
<evidence type="ECO:0000313" key="3">
    <source>
        <dbReference type="Proteomes" id="UP000499080"/>
    </source>
</evidence>
<proteinExistence type="predicted"/>
<reference evidence="2 3" key="1">
    <citation type="journal article" date="2019" name="Sci. Rep.">
        <title>Orb-weaving spider Araneus ventricosus genome elucidates the spidroin gene catalogue.</title>
        <authorList>
            <person name="Kono N."/>
            <person name="Nakamura H."/>
            <person name="Ohtoshi R."/>
            <person name="Moran D.A.P."/>
            <person name="Shinohara A."/>
            <person name="Yoshida Y."/>
            <person name="Fujiwara M."/>
            <person name="Mori M."/>
            <person name="Tomita M."/>
            <person name="Arakawa K."/>
        </authorList>
    </citation>
    <scope>NUCLEOTIDE SEQUENCE [LARGE SCALE GENOMIC DNA]</scope>
</reference>
<protein>
    <submittedName>
        <fullName evidence="2">Uncharacterized protein</fullName>
    </submittedName>
</protein>
<keyword evidence="1" id="KW-0472">Membrane</keyword>